<evidence type="ECO:0000256" key="1">
    <source>
        <dbReference type="ARBA" id="ARBA00006642"/>
    </source>
</evidence>
<dbReference type="GO" id="GO:0008839">
    <property type="term" value="F:4-hydroxy-tetrahydrodipicolinate reductase"/>
    <property type="evidence" value="ECO:0007669"/>
    <property type="project" value="UniProtKB-UniRule"/>
</dbReference>
<dbReference type="EMBL" id="SDWY01000001">
    <property type="protein sequence ID" value="MDN6899476.1"/>
    <property type="molecule type" value="Genomic_DNA"/>
</dbReference>
<name>A0AAJ1R835_9LACO</name>
<dbReference type="EMBL" id="CP029684">
    <property type="protein sequence ID" value="QAS70173.1"/>
    <property type="molecule type" value="Genomic_DNA"/>
</dbReference>
<evidence type="ECO:0000256" key="4">
    <source>
        <dbReference type="ARBA" id="ARBA00022915"/>
    </source>
</evidence>
<comment type="similarity">
    <text evidence="1">Belongs to the DapB family.</text>
</comment>
<evidence type="ECO:0000256" key="9">
    <source>
        <dbReference type="ARBA" id="ARBA00038983"/>
    </source>
</evidence>
<evidence type="ECO:0000313" key="16">
    <source>
        <dbReference type="EMBL" id="QAS70173.1"/>
    </source>
</evidence>
<dbReference type="SUPFAM" id="SSF55347">
    <property type="entry name" value="Glyceraldehyde-3-phosphate dehydrogenase-like, C-terminal domain"/>
    <property type="match status" value="1"/>
</dbReference>
<protein>
    <recommendedName>
        <fullName evidence="9 12">4-hydroxy-tetrahydrodipicolinate reductase</fullName>
        <ecNumber evidence="9 12">1.17.1.8</ecNumber>
    </recommendedName>
</protein>
<dbReference type="SUPFAM" id="SSF51735">
    <property type="entry name" value="NAD(P)-binding Rossmann-fold domains"/>
    <property type="match status" value="1"/>
</dbReference>
<dbReference type="PANTHER" id="PTHR20836">
    <property type="entry name" value="DIHYDRODIPICOLINATE REDUCTASE"/>
    <property type="match status" value="1"/>
</dbReference>
<dbReference type="PIRSF" id="PIRSF000161">
    <property type="entry name" value="DHPR"/>
    <property type="match status" value="1"/>
</dbReference>
<dbReference type="GO" id="GO:0019877">
    <property type="term" value="P:diaminopimelate biosynthetic process"/>
    <property type="evidence" value="ECO:0007669"/>
    <property type="project" value="UniProtKB-KW"/>
</dbReference>
<reference evidence="16 17" key="1">
    <citation type="journal article" date="2019" name="Syst. Appl. Microbiol.">
        <title>Oenococcus sicerae sp. nov., isolated from French cider.</title>
        <authorList>
            <person name="Cousin F.J."/>
            <person name="Le Guellec R."/>
            <person name="Chagnot C."/>
            <person name="Goux D."/>
            <person name="Dalmasso M."/>
            <person name="Laplace J.M."/>
            <person name="Cretenet M."/>
        </authorList>
    </citation>
    <scope>NUCLEOTIDE SEQUENCE [LARGE SCALE GENOMIC DNA]</scope>
    <source>
        <strain evidence="16 17">UCMA 15228</strain>
    </source>
</reference>
<dbReference type="NCBIfam" id="TIGR00036">
    <property type="entry name" value="dapB"/>
    <property type="match status" value="1"/>
</dbReference>
<dbReference type="GO" id="GO:0009089">
    <property type="term" value="P:lysine biosynthetic process via diaminopimelate"/>
    <property type="evidence" value="ECO:0007669"/>
    <property type="project" value="UniProtKB-UniRule"/>
</dbReference>
<dbReference type="EC" id="1.17.1.8" evidence="9 12"/>
<sequence>MISIFLAGASGKMGLEIQKLIAEHRDWSLDAVLLHEKPTTQAYDPQVKVFHDLDQIQGNYDIWIDVTRPDVVLKNTIWAIEHKITPIIATSGLTADAIKQLQSLAEHYHVNGIIAPNFSISAVLMMSFSAIAAKFMPDVSIEEIHHPDKLDAPSGTARITAGLLAAAGAQTSHFPKNDGGDKNIVDQLLITSKRQQGYVAYQSVDFRNDNETLTIAQNSLNRKSFMPGVALAIKKARQQRGLIVGLDKVMGLE</sequence>
<comment type="catalytic activity">
    <reaction evidence="10">
        <text>(S)-2,3,4,5-tetrahydrodipicolinate + NADP(+) + H2O = (2S,4S)-4-hydroxy-2,3,4,5-tetrahydrodipicolinate + NADPH + H(+)</text>
        <dbReference type="Rhea" id="RHEA:35331"/>
        <dbReference type="ChEBI" id="CHEBI:15377"/>
        <dbReference type="ChEBI" id="CHEBI:15378"/>
        <dbReference type="ChEBI" id="CHEBI:16845"/>
        <dbReference type="ChEBI" id="CHEBI:57783"/>
        <dbReference type="ChEBI" id="CHEBI:58349"/>
        <dbReference type="ChEBI" id="CHEBI:67139"/>
        <dbReference type="EC" id="1.17.1.8"/>
    </reaction>
</comment>
<dbReference type="Gene3D" id="3.40.50.720">
    <property type="entry name" value="NAD(P)-binding Rossmann-like Domain"/>
    <property type="match status" value="1"/>
</dbReference>
<keyword evidence="2" id="KW-0028">Amino-acid biosynthesis</keyword>
<dbReference type="Proteomes" id="UP000286907">
    <property type="component" value="Chromosome"/>
</dbReference>
<keyword evidence="3" id="KW-0521">NADP</keyword>
<evidence type="ECO:0000256" key="2">
    <source>
        <dbReference type="ARBA" id="ARBA00022605"/>
    </source>
</evidence>
<gene>
    <name evidence="15" type="primary">dapB</name>
    <name evidence="16" type="ORF">DLJ48_06370</name>
    <name evidence="15" type="ORF">EVC35_00430</name>
</gene>
<evidence type="ECO:0000256" key="6">
    <source>
        <dbReference type="ARBA" id="ARBA00023027"/>
    </source>
</evidence>
<evidence type="ECO:0000256" key="3">
    <source>
        <dbReference type="ARBA" id="ARBA00022857"/>
    </source>
</evidence>
<dbReference type="Gene3D" id="3.30.360.10">
    <property type="entry name" value="Dihydrodipicolinate Reductase, domain 2"/>
    <property type="match status" value="1"/>
</dbReference>
<feature type="domain" description="Dihydrodipicolinate reductase N-terminal" evidence="13">
    <location>
        <begin position="2"/>
        <end position="118"/>
    </location>
</feature>
<dbReference type="Pfam" id="PF01113">
    <property type="entry name" value="DapB_N"/>
    <property type="match status" value="1"/>
</dbReference>
<evidence type="ECO:0000259" key="14">
    <source>
        <dbReference type="Pfam" id="PF05173"/>
    </source>
</evidence>
<comment type="catalytic activity">
    <reaction evidence="11">
        <text>(S)-2,3,4,5-tetrahydrodipicolinate + NAD(+) + H2O = (2S,4S)-4-hydroxy-2,3,4,5-tetrahydrodipicolinate + NADH + H(+)</text>
        <dbReference type="Rhea" id="RHEA:35323"/>
        <dbReference type="ChEBI" id="CHEBI:15377"/>
        <dbReference type="ChEBI" id="CHEBI:15378"/>
        <dbReference type="ChEBI" id="CHEBI:16845"/>
        <dbReference type="ChEBI" id="CHEBI:57540"/>
        <dbReference type="ChEBI" id="CHEBI:57945"/>
        <dbReference type="ChEBI" id="CHEBI:67139"/>
        <dbReference type="EC" id="1.17.1.8"/>
    </reaction>
</comment>
<evidence type="ECO:0000256" key="8">
    <source>
        <dbReference type="ARBA" id="ARBA00037922"/>
    </source>
</evidence>
<reference evidence="16" key="3">
    <citation type="submission" date="2020-01" db="EMBL/GenBank/DDBJ databases">
        <authorList>
            <person name="Cousin F.J."/>
            <person name="Le Guellec R."/>
            <person name="Cretenet M."/>
        </authorList>
    </citation>
    <scope>NUCLEOTIDE SEQUENCE</scope>
    <source>
        <strain evidence="16">UCMA 15228</strain>
    </source>
</reference>
<dbReference type="Proteomes" id="UP001167919">
    <property type="component" value="Unassembled WGS sequence"/>
</dbReference>
<dbReference type="CDD" id="cd02274">
    <property type="entry name" value="DHDPR_N"/>
    <property type="match status" value="1"/>
</dbReference>
<comment type="pathway">
    <text evidence="8">Amino-acid biosynthesis; L-lysine biosynthesis via DAP pathway; (S)-tetrahydrodipicolinate from L-aspartate: step 4/4.</text>
</comment>
<evidence type="ECO:0000313" key="18">
    <source>
        <dbReference type="Proteomes" id="UP001167919"/>
    </source>
</evidence>
<dbReference type="InterPro" id="IPR022663">
    <property type="entry name" value="DapB_C"/>
</dbReference>
<dbReference type="Pfam" id="PF05173">
    <property type="entry name" value="DapB_C"/>
    <property type="match status" value="1"/>
</dbReference>
<organism evidence="15 18">
    <name type="scientific">Oenococcus sicerae</name>
    <dbReference type="NCBI Taxonomy" id="2203724"/>
    <lineage>
        <taxon>Bacteria</taxon>
        <taxon>Bacillati</taxon>
        <taxon>Bacillota</taxon>
        <taxon>Bacilli</taxon>
        <taxon>Lactobacillales</taxon>
        <taxon>Lactobacillaceae</taxon>
        <taxon>Oenococcus</taxon>
    </lineage>
</organism>
<evidence type="ECO:0000256" key="10">
    <source>
        <dbReference type="ARBA" id="ARBA00049080"/>
    </source>
</evidence>
<evidence type="ECO:0000313" key="17">
    <source>
        <dbReference type="Proteomes" id="UP000286907"/>
    </source>
</evidence>
<evidence type="ECO:0000256" key="7">
    <source>
        <dbReference type="ARBA" id="ARBA00023154"/>
    </source>
</evidence>
<dbReference type="InterPro" id="IPR023940">
    <property type="entry name" value="DHDPR_bac"/>
</dbReference>
<dbReference type="InterPro" id="IPR036291">
    <property type="entry name" value="NAD(P)-bd_dom_sf"/>
</dbReference>
<dbReference type="AlphaFoldDB" id="A0AAJ1R835"/>
<dbReference type="RefSeq" id="WP_128686641.1">
    <property type="nucleotide sequence ID" value="NZ_CP029684.2"/>
</dbReference>
<accession>A0AAJ1R835</accession>
<proteinExistence type="inferred from homology"/>
<keyword evidence="17" id="KW-1185">Reference proteome</keyword>
<reference evidence="15" key="2">
    <citation type="submission" date="2019-01" db="EMBL/GenBank/DDBJ databases">
        <title>Oenococcus sicerae UCMA17102.</title>
        <authorList>
            <person name="Cousin F.J."/>
            <person name="Le Guellec R."/>
            <person name="Cretenet M."/>
        </authorList>
    </citation>
    <scope>NUCLEOTIDE SEQUENCE</scope>
    <source>
        <strain evidence="15">UCMA17102</strain>
    </source>
</reference>
<evidence type="ECO:0000256" key="12">
    <source>
        <dbReference type="NCBIfam" id="TIGR00036"/>
    </source>
</evidence>
<evidence type="ECO:0000313" key="15">
    <source>
        <dbReference type="EMBL" id="MDN6899476.1"/>
    </source>
</evidence>
<dbReference type="InterPro" id="IPR000846">
    <property type="entry name" value="DapB_N"/>
</dbReference>
<evidence type="ECO:0000256" key="11">
    <source>
        <dbReference type="ARBA" id="ARBA00049396"/>
    </source>
</evidence>
<evidence type="ECO:0000259" key="13">
    <source>
        <dbReference type="Pfam" id="PF01113"/>
    </source>
</evidence>
<evidence type="ECO:0000256" key="5">
    <source>
        <dbReference type="ARBA" id="ARBA00023002"/>
    </source>
</evidence>
<keyword evidence="7" id="KW-0457">Lysine biosynthesis</keyword>
<keyword evidence="4" id="KW-0220">Diaminopimelate biosynthesis</keyword>
<dbReference type="PANTHER" id="PTHR20836:SF0">
    <property type="entry name" value="4-HYDROXY-TETRAHYDRODIPICOLINATE REDUCTASE 1, CHLOROPLASTIC-RELATED"/>
    <property type="match status" value="1"/>
</dbReference>
<keyword evidence="5 15" id="KW-0560">Oxidoreductase</keyword>
<feature type="domain" description="Dihydrodipicolinate reductase C-terminal" evidence="14">
    <location>
        <begin position="122"/>
        <end position="250"/>
    </location>
</feature>
<dbReference type="GO" id="GO:0005829">
    <property type="term" value="C:cytosol"/>
    <property type="evidence" value="ECO:0007669"/>
    <property type="project" value="TreeGrafter"/>
</dbReference>
<keyword evidence="6" id="KW-0520">NAD</keyword>